<evidence type="ECO:0000259" key="12">
    <source>
        <dbReference type="PROSITE" id="PS50109"/>
    </source>
</evidence>
<dbReference type="Gene3D" id="6.10.340.10">
    <property type="match status" value="1"/>
</dbReference>
<keyword evidence="7 14" id="KW-0418">Kinase</keyword>
<accession>A0ABW1PKT0</accession>
<keyword evidence="10 11" id="KW-0472">Membrane</keyword>
<evidence type="ECO:0000256" key="4">
    <source>
        <dbReference type="ARBA" id="ARBA00022553"/>
    </source>
</evidence>
<dbReference type="SMART" id="SM00387">
    <property type="entry name" value="HATPase_c"/>
    <property type="match status" value="1"/>
</dbReference>
<dbReference type="Pfam" id="PF02518">
    <property type="entry name" value="HATPase_c"/>
    <property type="match status" value="1"/>
</dbReference>
<evidence type="ECO:0000256" key="11">
    <source>
        <dbReference type="SAM" id="Phobius"/>
    </source>
</evidence>
<keyword evidence="5" id="KW-0808">Transferase</keyword>
<dbReference type="InterPro" id="IPR003594">
    <property type="entry name" value="HATPase_dom"/>
</dbReference>
<evidence type="ECO:0000256" key="1">
    <source>
        <dbReference type="ARBA" id="ARBA00000085"/>
    </source>
</evidence>
<feature type="domain" description="HAMP" evidence="13">
    <location>
        <begin position="186"/>
        <end position="239"/>
    </location>
</feature>
<dbReference type="PANTHER" id="PTHR45436:SF5">
    <property type="entry name" value="SENSOR HISTIDINE KINASE TRCS"/>
    <property type="match status" value="1"/>
</dbReference>
<evidence type="ECO:0000256" key="10">
    <source>
        <dbReference type="ARBA" id="ARBA00023136"/>
    </source>
</evidence>
<dbReference type="SUPFAM" id="SSF158472">
    <property type="entry name" value="HAMP domain-like"/>
    <property type="match status" value="1"/>
</dbReference>
<dbReference type="EMBL" id="JBHSQB010000004">
    <property type="protein sequence ID" value="MFC6095914.1"/>
    <property type="molecule type" value="Genomic_DNA"/>
</dbReference>
<evidence type="ECO:0000256" key="5">
    <source>
        <dbReference type="ARBA" id="ARBA00022679"/>
    </source>
</evidence>
<comment type="caution">
    <text evidence="14">The sequence shown here is derived from an EMBL/GenBank/DDBJ whole genome shotgun (WGS) entry which is preliminary data.</text>
</comment>
<dbReference type="InterPro" id="IPR004358">
    <property type="entry name" value="Sig_transdc_His_kin-like_C"/>
</dbReference>
<dbReference type="InterPro" id="IPR036097">
    <property type="entry name" value="HisK_dim/P_sf"/>
</dbReference>
<feature type="transmembrane region" description="Helical" evidence="11">
    <location>
        <begin position="12"/>
        <end position="33"/>
    </location>
</feature>
<evidence type="ECO:0000256" key="9">
    <source>
        <dbReference type="ARBA" id="ARBA00023012"/>
    </source>
</evidence>
<evidence type="ECO:0000256" key="6">
    <source>
        <dbReference type="ARBA" id="ARBA00022692"/>
    </source>
</evidence>
<evidence type="ECO:0000256" key="2">
    <source>
        <dbReference type="ARBA" id="ARBA00004370"/>
    </source>
</evidence>
<feature type="domain" description="Histidine kinase" evidence="12">
    <location>
        <begin position="247"/>
        <end position="463"/>
    </location>
</feature>
<name>A0ABW1PKT0_9FLAO</name>
<dbReference type="GO" id="GO:0016301">
    <property type="term" value="F:kinase activity"/>
    <property type="evidence" value="ECO:0007669"/>
    <property type="project" value="UniProtKB-KW"/>
</dbReference>
<dbReference type="RefSeq" id="WP_379790602.1">
    <property type="nucleotide sequence ID" value="NZ_JBHSQB010000004.1"/>
</dbReference>
<gene>
    <name evidence="14" type="ORF">ACFPVY_04585</name>
</gene>
<evidence type="ECO:0000256" key="7">
    <source>
        <dbReference type="ARBA" id="ARBA00022777"/>
    </source>
</evidence>
<dbReference type="Gene3D" id="1.10.287.130">
    <property type="match status" value="1"/>
</dbReference>
<evidence type="ECO:0000256" key="3">
    <source>
        <dbReference type="ARBA" id="ARBA00012438"/>
    </source>
</evidence>
<keyword evidence="15" id="KW-1185">Reference proteome</keyword>
<dbReference type="SUPFAM" id="SSF55874">
    <property type="entry name" value="ATPase domain of HSP90 chaperone/DNA topoisomerase II/histidine kinase"/>
    <property type="match status" value="1"/>
</dbReference>
<dbReference type="SMART" id="SM00304">
    <property type="entry name" value="HAMP"/>
    <property type="match status" value="1"/>
</dbReference>
<dbReference type="InterPro" id="IPR005467">
    <property type="entry name" value="His_kinase_dom"/>
</dbReference>
<proteinExistence type="predicted"/>
<reference evidence="15" key="1">
    <citation type="journal article" date="2019" name="Int. J. Syst. Evol. Microbiol.">
        <title>The Global Catalogue of Microorganisms (GCM) 10K type strain sequencing project: providing services to taxonomists for standard genome sequencing and annotation.</title>
        <authorList>
            <consortium name="The Broad Institute Genomics Platform"/>
            <consortium name="The Broad Institute Genome Sequencing Center for Infectious Disease"/>
            <person name="Wu L."/>
            <person name="Ma J."/>
        </authorList>
    </citation>
    <scope>NUCLEOTIDE SEQUENCE [LARGE SCALE GENOMIC DNA]</scope>
    <source>
        <strain evidence="15">CCUG 49679</strain>
    </source>
</reference>
<sequence>MLPFSFKNRIAFNYIISTALLILVVFLVIFFTIKTSVYSHLEGDIRIETKKLLEEIKVENNTFHLIDENEWKEKEHNTLDVNPIFIQFVDVKGKIIDKSPNLKKSELQFKKDISDNHFRDAQLAQSFNIRQSQIPIYQENKIVGYILVAVSLEDAIMVMNNLSQILFVLYPLILLILFGIARIIAGRSIKPVASIIETSNIISRDNLKSRIPLPSNKDELFVLSQTINNLLDRIENAVNREKQFTSDASHELRTPLAVIKGTLEVLIRKPRDQKEYEEKINFCIKEVDRLNFLVDELLMLARLENQKQSLKIESVYLNAVVLDTLSRYSEKITTKNIQVLNKFNEEIFIETDLNLFSIIIGNIISNATKYSNQNGKIEIELKSEKNNVYCMISDNGIGILEYDLEKVFNSFYRSNSTEYPEIKGTGLGLSIVKRLCDLLHIDLKIENNTEKGVCVFMTIKRNNSSFLEV</sequence>
<dbReference type="PROSITE" id="PS50885">
    <property type="entry name" value="HAMP"/>
    <property type="match status" value="1"/>
</dbReference>
<dbReference type="InterPro" id="IPR036890">
    <property type="entry name" value="HATPase_C_sf"/>
</dbReference>
<dbReference type="SMART" id="SM00388">
    <property type="entry name" value="HisKA"/>
    <property type="match status" value="1"/>
</dbReference>
<evidence type="ECO:0000259" key="13">
    <source>
        <dbReference type="PROSITE" id="PS50885"/>
    </source>
</evidence>
<feature type="transmembrane region" description="Helical" evidence="11">
    <location>
        <begin position="165"/>
        <end position="185"/>
    </location>
</feature>
<dbReference type="PANTHER" id="PTHR45436">
    <property type="entry name" value="SENSOR HISTIDINE KINASE YKOH"/>
    <property type="match status" value="1"/>
</dbReference>
<dbReference type="PRINTS" id="PR00344">
    <property type="entry name" value="BCTRLSENSOR"/>
</dbReference>
<organism evidence="14 15">
    <name type="scientific">Flavobacterium qiangtangense</name>
    <dbReference type="NCBI Taxonomy" id="1442595"/>
    <lineage>
        <taxon>Bacteria</taxon>
        <taxon>Pseudomonadati</taxon>
        <taxon>Bacteroidota</taxon>
        <taxon>Flavobacteriia</taxon>
        <taxon>Flavobacteriales</taxon>
        <taxon>Flavobacteriaceae</taxon>
        <taxon>Flavobacterium</taxon>
    </lineage>
</organism>
<evidence type="ECO:0000313" key="14">
    <source>
        <dbReference type="EMBL" id="MFC6095914.1"/>
    </source>
</evidence>
<dbReference type="InterPro" id="IPR050428">
    <property type="entry name" value="TCS_sensor_his_kinase"/>
</dbReference>
<dbReference type="Pfam" id="PF00512">
    <property type="entry name" value="HisKA"/>
    <property type="match status" value="1"/>
</dbReference>
<dbReference type="Pfam" id="PF00672">
    <property type="entry name" value="HAMP"/>
    <property type="match status" value="1"/>
</dbReference>
<comment type="subcellular location">
    <subcellularLocation>
        <location evidence="2">Membrane</location>
    </subcellularLocation>
</comment>
<dbReference type="Gene3D" id="3.30.565.10">
    <property type="entry name" value="Histidine kinase-like ATPase, C-terminal domain"/>
    <property type="match status" value="1"/>
</dbReference>
<comment type="catalytic activity">
    <reaction evidence="1">
        <text>ATP + protein L-histidine = ADP + protein N-phospho-L-histidine.</text>
        <dbReference type="EC" id="2.7.13.3"/>
    </reaction>
</comment>
<dbReference type="EC" id="2.7.13.3" evidence="3"/>
<dbReference type="InterPro" id="IPR003660">
    <property type="entry name" value="HAMP_dom"/>
</dbReference>
<dbReference type="SUPFAM" id="SSF47384">
    <property type="entry name" value="Homodimeric domain of signal transducing histidine kinase"/>
    <property type="match status" value="1"/>
</dbReference>
<keyword evidence="4" id="KW-0597">Phosphoprotein</keyword>
<keyword evidence="9" id="KW-0902">Two-component regulatory system</keyword>
<dbReference type="CDD" id="cd06225">
    <property type="entry name" value="HAMP"/>
    <property type="match status" value="1"/>
</dbReference>
<keyword evidence="6 11" id="KW-0812">Transmembrane</keyword>
<dbReference type="PROSITE" id="PS50109">
    <property type="entry name" value="HIS_KIN"/>
    <property type="match status" value="1"/>
</dbReference>
<evidence type="ECO:0000256" key="8">
    <source>
        <dbReference type="ARBA" id="ARBA00022989"/>
    </source>
</evidence>
<dbReference type="CDD" id="cd00082">
    <property type="entry name" value="HisKA"/>
    <property type="match status" value="1"/>
</dbReference>
<protein>
    <recommendedName>
        <fullName evidence="3">histidine kinase</fullName>
        <ecNumber evidence="3">2.7.13.3</ecNumber>
    </recommendedName>
</protein>
<evidence type="ECO:0000313" key="15">
    <source>
        <dbReference type="Proteomes" id="UP001596287"/>
    </source>
</evidence>
<dbReference type="InterPro" id="IPR003661">
    <property type="entry name" value="HisK_dim/P_dom"/>
</dbReference>
<keyword evidence="8 11" id="KW-1133">Transmembrane helix</keyword>
<dbReference type="CDD" id="cd00075">
    <property type="entry name" value="HATPase"/>
    <property type="match status" value="1"/>
</dbReference>
<dbReference type="Proteomes" id="UP001596287">
    <property type="component" value="Unassembled WGS sequence"/>
</dbReference>